<dbReference type="Pfam" id="PF07690">
    <property type="entry name" value="MFS_1"/>
    <property type="match status" value="1"/>
</dbReference>
<evidence type="ECO:0000313" key="4">
    <source>
        <dbReference type="EMBL" id="KAH3661113.1"/>
    </source>
</evidence>
<feature type="transmembrane region" description="Helical" evidence="2">
    <location>
        <begin position="332"/>
        <end position="351"/>
    </location>
</feature>
<organism evidence="4 5">
    <name type="scientific">Ogataea polymorpha</name>
    <dbReference type="NCBI Taxonomy" id="460523"/>
    <lineage>
        <taxon>Eukaryota</taxon>
        <taxon>Fungi</taxon>
        <taxon>Dikarya</taxon>
        <taxon>Ascomycota</taxon>
        <taxon>Saccharomycotina</taxon>
        <taxon>Pichiomycetes</taxon>
        <taxon>Pichiales</taxon>
        <taxon>Pichiaceae</taxon>
        <taxon>Ogataea</taxon>
    </lineage>
</organism>
<comment type="caution">
    <text evidence="4">The sequence shown here is derived from an EMBL/GenBank/DDBJ whole genome shotgun (WGS) entry which is preliminary data.</text>
</comment>
<feature type="domain" description="Major facilitator superfamily (MFS) profile" evidence="3">
    <location>
        <begin position="21"/>
        <end position="436"/>
    </location>
</feature>
<feature type="transmembrane region" description="Helical" evidence="2">
    <location>
        <begin position="24"/>
        <end position="47"/>
    </location>
</feature>
<dbReference type="PANTHER" id="PTHR23520:SF5">
    <property type="entry name" value="TRANSPORTER, PUTATIVE (AFU_ORTHOLOGUE AFUA_3G04000)-RELATED"/>
    <property type="match status" value="1"/>
</dbReference>
<dbReference type="GO" id="GO:0022857">
    <property type="term" value="F:transmembrane transporter activity"/>
    <property type="evidence" value="ECO:0007669"/>
    <property type="project" value="InterPro"/>
</dbReference>
<feature type="transmembrane region" description="Helical" evidence="2">
    <location>
        <begin position="153"/>
        <end position="175"/>
    </location>
</feature>
<reference evidence="4" key="2">
    <citation type="submission" date="2021-01" db="EMBL/GenBank/DDBJ databases">
        <authorList>
            <person name="Schikora-Tamarit M.A."/>
        </authorList>
    </citation>
    <scope>NUCLEOTIDE SEQUENCE</scope>
    <source>
        <strain evidence="4">NCAIM Y.01608</strain>
    </source>
</reference>
<dbReference type="SUPFAM" id="SSF103473">
    <property type="entry name" value="MFS general substrate transporter"/>
    <property type="match status" value="1"/>
</dbReference>
<dbReference type="InterPro" id="IPR036259">
    <property type="entry name" value="MFS_trans_sf"/>
</dbReference>
<evidence type="ECO:0000256" key="1">
    <source>
        <dbReference type="ARBA" id="ARBA00004141"/>
    </source>
</evidence>
<sequence>MNLIDILGEIGIWTIFYAQTNIKLIFLLKFLRAFTYGGISVILAIFLRDCGFAASSIGIFISVGTLGDLIKTSCLGLILDAYGRRRLMRHCYLMMMTTSFIFQLTTFKPLLWFTVFAGIISVGGVEVSIYRPCEHAIIAQKAQPFERSDFFTWYAFTGNLSSAMGSGVYGLLIWFLQNKFGWSELSAFKCVFFAVGLVYLLLYFLASLLDDKVELVSDHEETPKSSDSEFEIDEQKPAPTSTLQLIHSPRFGTIMQIIMLFFVDVLCKAIIIDSWVAYYIVERFGSSTKTVGDIFLVTHCVSAVMSLFGTVFCKRYGPIQTMILTHFPCSVFVFLIPFSTNMPMMVFFLLMRDVFKSMDMGSKSVFLSSVAHDNERAAALSLQNSLRLLAQVIAPIITGFMANHDLQWASFILSAVMRVVVYEGGVLLLFWRDRHKITI</sequence>
<feature type="transmembrane region" description="Helical" evidence="2">
    <location>
        <begin position="293"/>
        <end position="312"/>
    </location>
</feature>
<dbReference type="InterPro" id="IPR011701">
    <property type="entry name" value="MFS"/>
</dbReference>
<feature type="transmembrane region" description="Helical" evidence="2">
    <location>
        <begin position="53"/>
        <end position="79"/>
    </location>
</feature>
<keyword evidence="5" id="KW-1185">Reference proteome</keyword>
<keyword evidence="2" id="KW-0812">Transmembrane</keyword>
<dbReference type="EMBL" id="JAEUBD010001468">
    <property type="protein sequence ID" value="KAH3661113.1"/>
    <property type="molecule type" value="Genomic_DNA"/>
</dbReference>
<accession>A0A9P8SZW0</accession>
<gene>
    <name evidence="4" type="ORF">OGATHE_005446</name>
</gene>
<name>A0A9P8SZW0_9ASCO</name>
<feature type="transmembrane region" description="Helical" evidence="2">
    <location>
        <begin position="187"/>
        <end position="206"/>
    </location>
</feature>
<evidence type="ECO:0000313" key="5">
    <source>
        <dbReference type="Proteomes" id="UP000788993"/>
    </source>
</evidence>
<keyword evidence="2" id="KW-1133">Transmembrane helix</keyword>
<dbReference type="AlphaFoldDB" id="A0A9P8SZW0"/>
<feature type="transmembrane region" description="Helical" evidence="2">
    <location>
        <begin position="257"/>
        <end position="281"/>
    </location>
</feature>
<reference evidence="4" key="1">
    <citation type="journal article" date="2021" name="Open Biol.">
        <title>Shared evolutionary footprints suggest mitochondrial oxidative damage underlies multiple complex I losses in fungi.</title>
        <authorList>
            <person name="Schikora-Tamarit M.A."/>
            <person name="Marcet-Houben M."/>
            <person name="Nosek J."/>
            <person name="Gabaldon T."/>
        </authorList>
    </citation>
    <scope>NUCLEOTIDE SEQUENCE</scope>
    <source>
        <strain evidence="4">NCAIM Y.01608</strain>
    </source>
</reference>
<protein>
    <recommendedName>
        <fullName evidence="3">Major facilitator superfamily (MFS) profile domain-containing protein</fullName>
    </recommendedName>
</protein>
<feature type="transmembrane region" description="Helical" evidence="2">
    <location>
        <begin position="408"/>
        <end position="431"/>
    </location>
</feature>
<dbReference type="InterPro" id="IPR020846">
    <property type="entry name" value="MFS_dom"/>
</dbReference>
<dbReference type="GO" id="GO:0016020">
    <property type="term" value="C:membrane"/>
    <property type="evidence" value="ECO:0007669"/>
    <property type="project" value="UniProtKB-SubCell"/>
</dbReference>
<feature type="transmembrane region" description="Helical" evidence="2">
    <location>
        <begin position="386"/>
        <end position="402"/>
    </location>
</feature>
<dbReference type="OrthoDB" id="10027823at2759"/>
<dbReference type="Proteomes" id="UP000788993">
    <property type="component" value="Unassembled WGS sequence"/>
</dbReference>
<comment type="subcellular location">
    <subcellularLocation>
        <location evidence="1">Membrane</location>
        <topology evidence="1">Multi-pass membrane protein</topology>
    </subcellularLocation>
</comment>
<proteinExistence type="predicted"/>
<dbReference type="PANTHER" id="PTHR23520">
    <property type="entry name" value="TRANSPORTER, PUTATIVE (AFU_ORTHOLOGUE AFUA_3G04000)-RELATED"/>
    <property type="match status" value="1"/>
</dbReference>
<dbReference type="PROSITE" id="PS50850">
    <property type="entry name" value="MFS"/>
    <property type="match status" value="1"/>
</dbReference>
<keyword evidence="2" id="KW-0472">Membrane</keyword>
<dbReference type="Gene3D" id="1.20.1250.20">
    <property type="entry name" value="MFS general substrate transporter like domains"/>
    <property type="match status" value="1"/>
</dbReference>
<evidence type="ECO:0000256" key="2">
    <source>
        <dbReference type="SAM" id="Phobius"/>
    </source>
</evidence>
<feature type="transmembrane region" description="Helical" evidence="2">
    <location>
        <begin position="100"/>
        <end position="122"/>
    </location>
</feature>
<evidence type="ECO:0000259" key="3">
    <source>
        <dbReference type="PROSITE" id="PS50850"/>
    </source>
</evidence>